<proteinExistence type="inferred from homology"/>
<keyword evidence="6" id="KW-1185">Reference proteome</keyword>
<name>A0A1Z4N5M1_9CYAN</name>
<dbReference type="Gene3D" id="1.10.8.60">
    <property type="match status" value="1"/>
</dbReference>
<dbReference type="InterPro" id="IPR027417">
    <property type="entry name" value="P-loop_NTPase"/>
</dbReference>
<dbReference type="InterPro" id="IPR050221">
    <property type="entry name" value="26S_Proteasome_ATPase"/>
</dbReference>
<keyword evidence="3" id="KW-0067">ATP-binding</keyword>
<comment type="similarity">
    <text evidence="1">Belongs to the AAA ATPase family.</text>
</comment>
<dbReference type="EMBL" id="AP018248">
    <property type="protein sequence ID" value="BAZ00991.1"/>
    <property type="molecule type" value="Genomic_DNA"/>
</dbReference>
<dbReference type="Pfam" id="PF00004">
    <property type="entry name" value="AAA"/>
    <property type="match status" value="1"/>
</dbReference>
<dbReference type="AlphaFoldDB" id="A0A1Z4N5M1"/>
<dbReference type="GO" id="GO:0016887">
    <property type="term" value="F:ATP hydrolysis activity"/>
    <property type="evidence" value="ECO:0007669"/>
    <property type="project" value="InterPro"/>
</dbReference>
<feature type="domain" description="AAA+ ATPase" evidence="4">
    <location>
        <begin position="238"/>
        <end position="370"/>
    </location>
</feature>
<gene>
    <name evidence="5" type="ORF">NIES37_49890</name>
</gene>
<dbReference type="InterPro" id="IPR003593">
    <property type="entry name" value="AAA+_ATPase"/>
</dbReference>
<evidence type="ECO:0000259" key="4">
    <source>
        <dbReference type="SMART" id="SM00382"/>
    </source>
</evidence>
<evidence type="ECO:0000256" key="1">
    <source>
        <dbReference type="ARBA" id="ARBA00006914"/>
    </source>
</evidence>
<dbReference type="SMART" id="SM00382">
    <property type="entry name" value="AAA"/>
    <property type="match status" value="1"/>
</dbReference>
<keyword evidence="2" id="KW-0547">Nucleotide-binding</keyword>
<evidence type="ECO:0000313" key="6">
    <source>
        <dbReference type="Proteomes" id="UP000218785"/>
    </source>
</evidence>
<sequence length="447" mass="51338">MTHLLNVQTLENALNYLAKIIEWRMEYYFGRDESVKAPIPHLPDDWLSAETPLTSFIRKHKLDTAEQLTLLMAIAPHLQPDFFDRLITANLPQAGDYPQIGGWRGKAHRGFLPTGETVLFMLGGDRFAERLRLQQMFSEEHPFARDRVIYLDSPAEGEPMMSGKLVMLQDYVELFTQGRFSRPHFSINFPAQRITTEMEWEDLVLNAQTLQQIHELEAWITHGPTILYDWNMKKKLKLGYRALFYGPPGTGKTLTASLLGKYTGKDVYKIDISMVVSKFIGETEKNLANLFARAESKDWILFFDEADALFGKRTNVRDAHDKYANQEVSYLLQRIENYDGLVILSSNLKSNIDEAFIRRFQSIIQFPIPNVKERSQLWQMAFPSQIKLAESVDLPKLSAAYELTGSDILNIVQHCCLQALQRGDVVIHHEDILDAIKRELNKAGKIM</sequence>
<evidence type="ECO:0000313" key="5">
    <source>
        <dbReference type="EMBL" id="BAZ00991.1"/>
    </source>
</evidence>
<dbReference type="PANTHER" id="PTHR23073">
    <property type="entry name" value="26S PROTEASOME REGULATORY SUBUNIT"/>
    <property type="match status" value="1"/>
</dbReference>
<dbReference type="CDD" id="cd19481">
    <property type="entry name" value="RecA-like_protease"/>
    <property type="match status" value="1"/>
</dbReference>
<dbReference type="Proteomes" id="UP000218785">
    <property type="component" value="Chromosome"/>
</dbReference>
<dbReference type="RefSeq" id="WP_321206643.1">
    <property type="nucleotide sequence ID" value="NZ_CAWNJS010000001.1"/>
</dbReference>
<organism evidence="5 6">
    <name type="scientific">Tolypothrix tenuis PCC 7101</name>
    <dbReference type="NCBI Taxonomy" id="231146"/>
    <lineage>
        <taxon>Bacteria</taxon>
        <taxon>Bacillati</taxon>
        <taxon>Cyanobacteriota</taxon>
        <taxon>Cyanophyceae</taxon>
        <taxon>Nostocales</taxon>
        <taxon>Tolypothrichaceae</taxon>
        <taxon>Tolypothrix</taxon>
    </lineage>
</organism>
<protein>
    <submittedName>
        <fullName evidence="5">AAA superfamily ATPase</fullName>
    </submittedName>
</protein>
<dbReference type="KEGG" id="ttq:NIES37_49890"/>
<dbReference type="Gene3D" id="3.40.50.300">
    <property type="entry name" value="P-loop containing nucleotide triphosphate hydrolases"/>
    <property type="match status" value="1"/>
</dbReference>
<accession>A0A1Z4N5M1</accession>
<dbReference type="InterPro" id="IPR003959">
    <property type="entry name" value="ATPase_AAA_core"/>
</dbReference>
<dbReference type="GO" id="GO:0005524">
    <property type="term" value="F:ATP binding"/>
    <property type="evidence" value="ECO:0007669"/>
    <property type="project" value="UniProtKB-KW"/>
</dbReference>
<evidence type="ECO:0000256" key="2">
    <source>
        <dbReference type="ARBA" id="ARBA00022741"/>
    </source>
</evidence>
<reference evidence="5 6" key="1">
    <citation type="submission" date="2017-06" db="EMBL/GenBank/DDBJ databases">
        <title>Genome sequencing of cyanobaciteial culture collection at National Institute for Environmental Studies (NIES).</title>
        <authorList>
            <person name="Hirose Y."/>
            <person name="Shimura Y."/>
            <person name="Fujisawa T."/>
            <person name="Nakamura Y."/>
            <person name="Kawachi M."/>
        </authorList>
    </citation>
    <scope>NUCLEOTIDE SEQUENCE [LARGE SCALE GENOMIC DNA]</scope>
    <source>
        <strain evidence="5 6">NIES-37</strain>
    </source>
</reference>
<dbReference type="SUPFAM" id="SSF52540">
    <property type="entry name" value="P-loop containing nucleoside triphosphate hydrolases"/>
    <property type="match status" value="1"/>
</dbReference>
<evidence type="ECO:0000256" key="3">
    <source>
        <dbReference type="ARBA" id="ARBA00022840"/>
    </source>
</evidence>